<dbReference type="PANTHER" id="PTHR34359:SF5">
    <property type="entry name" value="CLAVATA3_ESR (CLE)-RELATED PROTEIN 9"/>
    <property type="match status" value="1"/>
</dbReference>
<comment type="caution">
    <text evidence="6">The sequence shown here is derived from an EMBL/GenBank/DDBJ whole genome shotgun (WGS) entry which is preliminary data.</text>
</comment>
<dbReference type="Proteomes" id="UP001412067">
    <property type="component" value="Unassembled WGS sequence"/>
</dbReference>
<dbReference type="PANTHER" id="PTHR34359">
    <property type="entry name" value="CLAVATA3/ESR (CLE)-RELATED PROTEIN 10"/>
    <property type="match status" value="1"/>
</dbReference>
<keyword evidence="2" id="KW-0217">Developmental protein</keyword>
<feature type="compositionally biased region" description="Polar residues" evidence="4">
    <location>
        <begin position="35"/>
        <end position="48"/>
    </location>
</feature>
<evidence type="ECO:0000256" key="1">
    <source>
        <dbReference type="ARBA" id="ARBA00005416"/>
    </source>
</evidence>
<organism evidence="6 7">
    <name type="scientific">Platanthera guangdongensis</name>
    <dbReference type="NCBI Taxonomy" id="2320717"/>
    <lineage>
        <taxon>Eukaryota</taxon>
        <taxon>Viridiplantae</taxon>
        <taxon>Streptophyta</taxon>
        <taxon>Embryophyta</taxon>
        <taxon>Tracheophyta</taxon>
        <taxon>Spermatophyta</taxon>
        <taxon>Magnoliopsida</taxon>
        <taxon>Liliopsida</taxon>
        <taxon>Asparagales</taxon>
        <taxon>Orchidaceae</taxon>
        <taxon>Orchidoideae</taxon>
        <taxon>Orchideae</taxon>
        <taxon>Orchidinae</taxon>
        <taxon>Platanthera</taxon>
    </lineage>
</organism>
<accession>A0ABR2LK52</accession>
<protein>
    <submittedName>
        <fullName evidence="6">CLAVATA3/ESR (CLE)-related protein 10</fullName>
    </submittedName>
</protein>
<evidence type="ECO:0000256" key="4">
    <source>
        <dbReference type="SAM" id="MobiDB-lite"/>
    </source>
</evidence>
<evidence type="ECO:0000256" key="2">
    <source>
        <dbReference type="ARBA" id="ARBA00022473"/>
    </source>
</evidence>
<reference evidence="6 7" key="1">
    <citation type="journal article" date="2022" name="Nat. Plants">
        <title>Genomes of leafy and leafless Platanthera orchids illuminate the evolution of mycoheterotrophy.</title>
        <authorList>
            <person name="Li M.H."/>
            <person name="Liu K.W."/>
            <person name="Li Z."/>
            <person name="Lu H.C."/>
            <person name="Ye Q.L."/>
            <person name="Zhang D."/>
            <person name="Wang J.Y."/>
            <person name="Li Y.F."/>
            <person name="Zhong Z.M."/>
            <person name="Liu X."/>
            <person name="Yu X."/>
            <person name="Liu D.K."/>
            <person name="Tu X.D."/>
            <person name="Liu B."/>
            <person name="Hao Y."/>
            <person name="Liao X.Y."/>
            <person name="Jiang Y.T."/>
            <person name="Sun W.H."/>
            <person name="Chen J."/>
            <person name="Chen Y.Q."/>
            <person name="Ai Y."/>
            <person name="Zhai J.W."/>
            <person name="Wu S.S."/>
            <person name="Zhou Z."/>
            <person name="Hsiao Y.Y."/>
            <person name="Wu W.L."/>
            <person name="Chen Y.Y."/>
            <person name="Lin Y.F."/>
            <person name="Hsu J.L."/>
            <person name="Li C.Y."/>
            <person name="Wang Z.W."/>
            <person name="Zhao X."/>
            <person name="Zhong W.Y."/>
            <person name="Ma X.K."/>
            <person name="Ma L."/>
            <person name="Huang J."/>
            <person name="Chen G.Z."/>
            <person name="Huang M.Z."/>
            <person name="Huang L."/>
            <person name="Peng D.H."/>
            <person name="Luo Y.B."/>
            <person name="Zou S.Q."/>
            <person name="Chen S.P."/>
            <person name="Lan S."/>
            <person name="Tsai W.C."/>
            <person name="Van de Peer Y."/>
            <person name="Liu Z.J."/>
        </authorList>
    </citation>
    <scope>NUCLEOTIDE SEQUENCE [LARGE SCALE GENOMIC DNA]</scope>
    <source>
        <strain evidence="6">Lor288</strain>
    </source>
</reference>
<evidence type="ECO:0000313" key="6">
    <source>
        <dbReference type="EMBL" id="KAK8943404.1"/>
    </source>
</evidence>
<keyword evidence="3" id="KW-0221">Differentiation</keyword>
<feature type="chain" id="PRO_5046853371" evidence="5">
    <location>
        <begin position="28"/>
        <end position="81"/>
    </location>
</feature>
<keyword evidence="7" id="KW-1185">Reference proteome</keyword>
<sequence>MQGMRSSTSLCLLFTLIFLLLSAPSMAASRDPCRKQSSGQILPTSAPSNRFHEPPPPLEEIDERYGMEKRLVPSGPNPLHN</sequence>
<feature type="region of interest" description="Disordered" evidence="4">
    <location>
        <begin position="29"/>
        <end position="81"/>
    </location>
</feature>
<dbReference type="EMBL" id="JBBWWR010000018">
    <property type="protein sequence ID" value="KAK8943404.1"/>
    <property type="molecule type" value="Genomic_DNA"/>
</dbReference>
<comment type="similarity">
    <text evidence="1">Belongs to the CLV3/ESR signal peptide family.</text>
</comment>
<keyword evidence="5" id="KW-0732">Signal</keyword>
<evidence type="ECO:0000313" key="7">
    <source>
        <dbReference type="Proteomes" id="UP001412067"/>
    </source>
</evidence>
<evidence type="ECO:0000256" key="3">
    <source>
        <dbReference type="ARBA" id="ARBA00022782"/>
    </source>
</evidence>
<dbReference type="InterPro" id="IPR039618">
    <property type="entry name" value="CLE9-13"/>
</dbReference>
<gene>
    <name evidence="6" type="primary">CLE10</name>
    <name evidence="6" type="ORF">KSP40_PGU005010</name>
</gene>
<proteinExistence type="inferred from homology"/>
<feature type="signal peptide" evidence="5">
    <location>
        <begin position="1"/>
        <end position="27"/>
    </location>
</feature>
<name>A0ABR2LK52_9ASPA</name>
<evidence type="ECO:0000256" key="5">
    <source>
        <dbReference type="SAM" id="SignalP"/>
    </source>
</evidence>